<dbReference type="EMBL" id="JARKIE010000168">
    <property type="protein sequence ID" value="KAJ7672097.1"/>
    <property type="molecule type" value="Genomic_DNA"/>
</dbReference>
<evidence type="ECO:0000313" key="3">
    <source>
        <dbReference type="Proteomes" id="UP001221757"/>
    </source>
</evidence>
<organism evidence="2 3">
    <name type="scientific">Mycena rosella</name>
    <name type="common">Pink bonnet</name>
    <name type="synonym">Agaricus rosellus</name>
    <dbReference type="NCBI Taxonomy" id="1033263"/>
    <lineage>
        <taxon>Eukaryota</taxon>
        <taxon>Fungi</taxon>
        <taxon>Dikarya</taxon>
        <taxon>Basidiomycota</taxon>
        <taxon>Agaricomycotina</taxon>
        <taxon>Agaricomycetes</taxon>
        <taxon>Agaricomycetidae</taxon>
        <taxon>Agaricales</taxon>
        <taxon>Marasmiineae</taxon>
        <taxon>Mycenaceae</taxon>
        <taxon>Mycena</taxon>
    </lineage>
</organism>
<proteinExistence type="predicted"/>
<dbReference type="AlphaFoldDB" id="A0AAD7D0D9"/>
<reference evidence="2" key="1">
    <citation type="submission" date="2023-03" db="EMBL/GenBank/DDBJ databases">
        <title>Massive genome expansion in bonnet fungi (Mycena s.s.) driven by repeated elements and novel gene families across ecological guilds.</title>
        <authorList>
            <consortium name="Lawrence Berkeley National Laboratory"/>
            <person name="Harder C.B."/>
            <person name="Miyauchi S."/>
            <person name="Viragh M."/>
            <person name="Kuo A."/>
            <person name="Thoen E."/>
            <person name="Andreopoulos B."/>
            <person name="Lu D."/>
            <person name="Skrede I."/>
            <person name="Drula E."/>
            <person name="Henrissat B."/>
            <person name="Morin E."/>
            <person name="Kohler A."/>
            <person name="Barry K."/>
            <person name="LaButti K."/>
            <person name="Morin E."/>
            <person name="Salamov A."/>
            <person name="Lipzen A."/>
            <person name="Mereny Z."/>
            <person name="Hegedus B."/>
            <person name="Baldrian P."/>
            <person name="Stursova M."/>
            <person name="Weitz H."/>
            <person name="Taylor A."/>
            <person name="Grigoriev I.V."/>
            <person name="Nagy L.G."/>
            <person name="Martin F."/>
            <person name="Kauserud H."/>
        </authorList>
    </citation>
    <scope>NUCLEOTIDE SEQUENCE</scope>
    <source>
        <strain evidence="2">CBHHK067</strain>
    </source>
</reference>
<sequence length="249" mass="27400">MGDAEQGIPTAEPANPDDLDASCAKIWSAAFVIESYKTLFLAQISNQLAASASGTTFQVPPPAVFAVPATSVICNILWFISLGLSLSCALIATLVEQWARQTCGPPPVLNPHPPIPLIYFDCPYRTPFSAVLWHITQEETLVEVMIAEATKPSAERAQRDQRSLCWTMKSLADGTELEPFIDGIPDALWGPNGRKPTHDHIIRTLLDDPDVRLGDRLLDLMRHSDSGLLEPDVELRYKAQSLVEHCYPV</sequence>
<dbReference type="InterPro" id="IPR045338">
    <property type="entry name" value="DUF6535"/>
</dbReference>
<comment type="caution">
    <text evidence="2">The sequence shown here is derived from an EMBL/GenBank/DDBJ whole genome shotgun (WGS) entry which is preliminary data.</text>
</comment>
<gene>
    <name evidence="2" type="ORF">B0H17DRAFT_1208761</name>
</gene>
<accession>A0AAD7D0D9</accession>
<keyword evidence="3" id="KW-1185">Reference proteome</keyword>
<feature type="domain" description="DUF6535" evidence="1">
    <location>
        <begin position="29"/>
        <end position="102"/>
    </location>
</feature>
<evidence type="ECO:0000259" key="1">
    <source>
        <dbReference type="Pfam" id="PF20153"/>
    </source>
</evidence>
<name>A0AAD7D0D9_MYCRO</name>
<protein>
    <recommendedName>
        <fullName evidence="1">DUF6535 domain-containing protein</fullName>
    </recommendedName>
</protein>
<evidence type="ECO:0000313" key="2">
    <source>
        <dbReference type="EMBL" id="KAJ7672097.1"/>
    </source>
</evidence>
<dbReference type="Pfam" id="PF20153">
    <property type="entry name" value="DUF6535"/>
    <property type="match status" value="1"/>
</dbReference>
<dbReference type="Proteomes" id="UP001221757">
    <property type="component" value="Unassembled WGS sequence"/>
</dbReference>